<proteinExistence type="predicted"/>
<name>A0A2H3BVL8_9AGAR</name>
<gene>
    <name evidence="2" type="ORF">ARMSODRAFT_958273</name>
</gene>
<protein>
    <submittedName>
        <fullName evidence="2">Uncharacterized protein</fullName>
    </submittedName>
</protein>
<evidence type="ECO:0000313" key="3">
    <source>
        <dbReference type="Proteomes" id="UP000218334"/>
    </source>
</evidence>
<accession>A0A2H3BVL8</accession>
<feature type="region of interest" description="Disordered" evidence="1">
    <location>
        <begin position="1"/>
        <end position="24"/>
    </location>
</feature>
<dbReference type="EMBL" id="KZ293432">
    <property type="protein sequence ID" value="PBK68607.1"/>
    <property type="molecule type" value="Genomic_DNA"/>
</dbReference>
<dbReference type="Proteomes" id="UP000218334">
    <property type="component" value="Unassembled WGS sequence"/>
</dbReference>
<evidence type="ECO:0000256" key="1">
    <source>
        <dbReference type="SAM" id="MobiDB-lite"/>
    </source>
</evidence>
<sequence length="54" mass="5999">MTSCHHQMISPNDRQRGNGLQRQNGGVETTFKVICTYVETTYGGLKRTSNIAPT</sequence>
<organism evidence="2 3">
    <name type="scientific">Armillaria solidipes</name>
    <dbReference type="NCBI Taxonomy" id="1076256"/>
    <lineage>
        <taxon>Eukaryota</taxon>
        <taxon>Fungi</taxon>
        <taxon>Dikarya</taxon>
        <taxon>Basidiomycota</taxon>
        <taxon>Agaricomycotina</taxon>
        <taxon>Agaricomycetes</taxon>
        <taxon>Agaricomycetidae</taxon>
        <taxon>Agaricales</taxon>
        <taxon>Marasmiineae</taxon>
        <taxon>Physalacriaceae</taxon>
        <taxon>Armillaria</taxon>
    </lineage>
</organism>
<keyword evidence="3" id="KW-1185">Reference proteome</keyword>
<reference evidence="3" key="1">
    <citation type="journal article" date="2017" name="Nat. Ecol. Evol.">
        <title>Genome expansion and lineage-specific genetic innovations in the forest pathogenic fungi Armillaria.</title>
        <authorList>
            <person name="Sipos G."/>
            <person name="Prasanna A.N."/>
            <person name="Walter M.C."/>
            <person name="O'Connor E."/>
            <person name="Balint B."/>
            <person name="Krizsan K."/>
            <person name="Kiss B."/>
            <person name="Hess J."/>
            <person name="Varga T."/>
            <person name="Slot J."/>
            <person name="Riley R."/>
            <person name="Boka B."/>
            <person name="Rigling D."/>
            <person name="Barry K."/>
            <person name="Lee J."/>
            <person name="Mihaltcheva S."/>
            <person name="LaButti K."/>
            <person name="Lipzen A."/>
            <person name="Waldron R."/>
            <person name="Moloney N.M."/>
            <person name="Sperisen C."/>
            <person name="Kredics L."/>
            <person name="Vagvoelgyi C."/>
            <person name="Patrignani A."/>
            <person name="Fitzpatrick D."/>
            <person name="Nagy I."/>
            <person name="Doyle S."/>
            <person name="Anderson J.B."/>
            <person name="Grigoriev I.V."/>
            <person name="Gueldener U."/>
            <person name="Muensterkoetter M."/>
            <person name="Nagy L.G."/>
        </authorList>
    </citation>
    <scope>NUCLEOTIDE SEQUENCE [LARGE SCALE GENOMIC DNA]</scope>
    <source>
        <strain evidence="3">28-4</strain>
    </source>
</reference>
<evidence type="ECO:0000313" key="2">
    <source>
        <dbReference type="EMBL" id="PBK68607.1"/>
    </source>
</evidence>
<dbReference type="AlphaFoldDB" id="A0A2H3BVL8"/>